<gene>
    <name evidence="7" type="ORF">ABB55_13285</name>
</gene>
<dbReference type="PANTHER" id="PTHR43403">
    <property type="entry name" value="NAD-SPECIFIC GLUTAMATE DEHYDROGENASE"/>
    <property type="match status" value="1"/>
</dbReference>
<protein>
    <submittedName>
        <fullName evidence="7">NAD-glutamate dehydrogenase</fullName>
    </submittedName>
</protein>
<keyword evidence="1" id="KW-0560">Oxidoreductase</keyword>
<dbReference type="InterPro" id="IPR046346">
    <property type="entry name" value="Aminoacid_DH-like_N_sf"/>
</dbReference>
<feature type="domain" description="NAD-glutamate dehydrogenase N-terminal ACT1" evidence="4">
    <location>
        <begin position="31"/>
        <end position="174"/>
    </location>
</feature>
<evidence type="ECO:0000313" key="8">
    <source>
        <dbReference type="Proteomes" id="UP000048984"/>
    </source>
</evidence>
<dbReference type="Proteomes" id="UP000048984">
    <property type="component" value="Unassembled WGS sequence"/>
</dbReference>
<dbReference type="SUPFAM" id="SSF51735">
    <property type="entry name" value="NAD(P)-binding Rossmann-fold domains"/>
    <property type="match status" value="1"/>
</dbReference>
<dbReference type="Pfam" id="PF21073">
    <property type="entry name" value="GDH_HM1"/>
    <property type="match status" value="1"/>
</dbReference>
<dbReference type="Pfam" id="PF21076">
    <property type="entry name" value="GDH_ACT2"/>
    <property type="match status" value="1"/>
</dbReference>
<dbReference type="InterPro" id="IPR024727">
    <property type="entry name" value="NAD_Glu_DH_N_ACT1"/>
</dbReference>
<feature type="domain" description="NAD-glutamate dehydrogenase ACT2" evidence="5">
    <location>
        <begin position="406"/>
        <end position="494"/>
    </location>
</feature>
<dbReference type="Pfam" id="PF21075">
    <property type="entry name" value="GDH_ACT1"/>
    <property type="match status" value="1"/>
</dbReference>
<dbReference type="InterPro" id="IPR049062">
    <property type="entry name" value="NAD_Glu_DH_ACT2"/>
</dbReference>
<evidence type="ECO:0000259" key="4">
    <source>
        <dbReference type="Pfam" id="PF21075"/>
    </source>
</evidence>
<feature type="domain" description="NAD-glutamate dehydrogenase catalytic" evidence="2">
    <location>
        <begin position="727"/>
        <end position="1223"/>
    </location>
</feature>
<dbReference type="InterPro" id="IPR049059">
    <property type="entry name" value="NAD_Glu_DH_HM1"/>
</dbReference>
<dbReference type="InterPro" id="IPR007780">
    <property type="entry name" value="NAD_Glu_DH_bac"/>
</dbReference>
<dbReference type="GO" id="GO:0004352">
    <property type="term" value="F:glutamate dehydrogenase (NAD+) activity"/>
    <property type="evidence" value="ECO:0007669"/>
    <property type="project" value="InterPro"/>
</dbReference>
<dbReference type="InterPro" id="IPR049064">
    <property type="entry name" value="NAD_Glu_DH_ACT3"/>
</dbReference>
<dbReference type="SUPFAM" id="SSF53223">
    <property type="entry name" value="Aminoacid dehydrogenase-like, N-terminal domain"/>
    <property type="match status" value="1"/>
</dbReference>
<evidence type="ECO:0000259" key="5">
    <source>
        <dbReference type="Pfam" id="PF21076"/>
    </source>
</evidence>
<sequence length="1603" mass="173157">MQDRVAVAKDGPAGLAVAHLARGGQDDLARFADLLFGRGPAEDLAPYDPVDLAILATGSWERLGERRLGRPRITLANPDAASGTAFASVTIIEILNDNMPFLVDSVMGELTDSSLGIRLVLHPIVTVRRDATGRLEAFKGAEVPFEGESRESLIHIHVDRIASETERTALAERLDGTLADVRAAVTDWRVMLARVDAAIAAYRTSPPPLPVEETAEALQFLQWLRDDNFTFLGLREYANRPVDGTARIERLEGSGLGVLRNETLKVFRRGEAALNSSAELRDFLRSTRALMVTKANLRSRIHRRVHMDAISLKLYGDDGALTGELRLVGLFTSTAYTRSTRTIPYVRRKVDRTLAQAGFDPTGHSGKALINVMESYPRDELFQIDERSLYDFALQIMALDEHPRVRVLARRDTLDRFVSVLVYVPRERYSTDIRVRIGEYLERAFAGRVVNWQPAFPEGSLARVHFIVGRYEGATPEIGQEALEQAVAAIVRTWADGLAAALHGHAAAEAAERLARRYRTAFGAAYREATDPAAAVDDIGMLERLTPERRVAIAFHRRPDDGTGPIGLKLYSLEAPVPLSDRVPVLENMGLRVIDERTYRIEPAGAAAAYLHDMTLARAAGGGDGIDPADEDRIEALFLAVWYGTVENDGFNALGLGAGLGWREIAVLRALARYLRQIGIPYPLDYMSGALVREPAIAADLARLIEVRFGLEAGGDRAIAEATLQREIEERLEAVSSLDDDTILRRLLNLVGAVVRTNLYQLGADGLPRDTFAFKIDSRTVTAMPEPKPFREIWVYGPRVEGVHLRFGKVARGGLRWSDRPQDFRTEVLGLVKAQQVKNAVIVPVGAKGGFVPKGLKPGMARDAWLAEGTAAYKTFVATLLTVTDNLDPDGTVEPPAMVVRHEGDDPYLVVAADKGTATFSDTANGIAEAHGFWLGDAFASGGSAGYDHKKMGITARGAFEAVKRHFREMDVDIMTTPFTVAGVGDMSGDVFGNGMLLAPTIRLVAAFDHRDIFIDPDPDPATSFAERKRLFELPRSSWQDYDHALLSPGGGIHPRNAKAIDLSPEARALLGITDLRPTPQTVMRAILTLPVDLLWFGGIGTYMRAADESDAAAGDKANDAIRVTAGEVRARVIGEGANLGVTQRGRIAYALKGGRCNSDAIDNSAGVNSSDVEVNIKIALGQAVRRGRLNLASRNALLASMTDEVAGLVLANNYRQTLSISMTERRGFEDFGYQRRLMQSLERAGRLNRAVEFLPDDAELERREKAGQPLTRAEIGVLLAYAKLALKEDLLDSSMPDDPAVAGELAAYFPSRMREAYAGEIAAHRLHREIVATRLANAMIDGGGASLVTRIADQTGAEPAAIARVFVAARSIFGLDALDRAIDALDGRIAGAVQLDLYGAVQDSLIGAMVWLLRNTAPGSDPGALIARFRPGIDAFGIDPTARMPASLADSARQRAAAFVAAGVPEGLAAPIAALPLVAAVPDVVLVAERTRASLDEAASAFIGVAERFRILRLFELSRRIPVADYYDALALDRARGLLADAHRGIAAAALAGDGGLDGWLARHGQEVARTLGAVAEITGADATSVSRFAVAAGLIGDLAAG</sequence>
<dbReference type="InterPro" id="IPR036291">
    <property type="entry name" value="NAD(P)-bd_dom_sf"/>
</dbReference>
<dbReference type="InterPro" id="IPR049058">
    <property type="entry name" value="NAD_Glu_DH_HM2"/>
</dbReference>
<accession>A0A0P6W6V1</accession>
<dbReference type="InterPro" id="IPR049056">
    <property type="entry name" value="NAD_Glu_DH_HM3"/>
</dbReference>
<name>A0A0P6W6V1_9HYPH</name>
<feature type="domain" description="NAD-glutamate dehydrogenase ACT3" evidence="6">
    <location>
        <begin position="551"/>
        <end position="621"/>
    </location>
</feature>
<keyword evidence="8" id="KW-1185">Reference proteome</keyword>
<evidence type="ECO:0000256" key="1">
    <source>
        <dbReference type="ARBA" id="ARBA00023002"/>
    </source>
</evidence>
<dbReference type="EMBL" id="LJYW01000001">
    <property type="protein sequence ID" value="KPL53070.1"/>
    <property type="molecule type" value="Genomic_DNA"/>
</dbReference>
<dbReference type="Gene3D" id="3.40.50.720">
    <property type="entry name" value="NAD(P)-binding Rossmann-like Domain"/>
    <property type="match status" value="1"/>
</dbReference>
<comment type="caution">
    <text evidence="7">The sequence shown here is derived from an EMBL/GenBank/DDBJ whole genome shotgun (WGS) entry which is preliminary data.</text>
</comment>
<reference evidence="7 8" key="1">
    <citation type="submission" date="2015-09" db="EMBL/GenBank/DDBJ databases">
        <authorList>
            <person name="Jackson K.R."/>
            <person name="Lunt B.L."/>
            <person name="Fisher J.N.B."/>
            <person name="Gardner A.V."/>
            <person name="Bailey M.E."/>
            <person name="Deus L.M."/>
            <person name="Earl A.S."/>
            <person name="Gibby P.D."/>
            <person name="Hartmann K.A."/>
            <person name="Liu J.E."/>
            <person name="Manci A.M."/>
            <person name="Nielsen D.A."/>
            <person name="Solomon M.B."/>
            <person name="Breakwell D.P."/>
            <person name="Burnett S.H."/>
            <person name="Grose J.H."/>
        </authorList>
    </citation>
    <scope>NUCLEOTIDE SEQUENCE [LARGE SCALE GENOMIC DNA]</scope>
    <source>
        <strain evidence="7 8">16</strain>
    </source>
</reference>
<dbReference type="InterPro" id="IPR028971">
    <property type="entry name" value="NAD-GDH_cat"/>
</dbReference>
<dbReference type="RefSeq" id="WP_054359233.1">
    <property type="nucleotide sequence ID" value="NZ_LJYW01000001.1"/>
</dbReference>
<evidence type="ECO:0000259" key="3">
    <source>
        <dbReference type="Pfam" id="PF21074"/>
    </source>
</evidence>
<dbReference type="Pfam" id="PF21077">
    <property type="entry name" value="GDH_ACT3"/>
    <property type="match status" value="1"/>
</dbReference>
<proteinExistence type="predicted"/>
<evidence type="ECO:0000313" key="7">
    <source>
        <dbReference type="EMBL" id="KPL53070.1"/>
    </source>
</evidence>
<dbReference type="GO" id="GO:0006538">
    <property type="term" value="P:L-glutamate catabolic process"/>
    <property type="evidence" value="ECO:0007669"/>
    <property type="project" value="InterPro"/>
</dbReference>
<dbReference type="Pfam" id="PF21078">
    <property type="entry name" value="GDH_HM3"/>
    <property type="match status" value="1"/>
</dbReference>
<evidence type="ECO:0000259" key="2">
    <source>
        <dbReference type="Pfam" id="PF05088"/>
    </source>
</evidence>
<feature type="domain" description="NAD-specific glutamate dehydrogenase C-terminal" evidence="3">
    <location>
        <begin position="1268"/>
        <end position="1595"/>
    </location>
</feature>
<dbReference type="PANTHER" id="PTHR43403:SF1">
    <property type="entry name" value="NAD-SPECIFIC GLUTAMATE DEHYDROGENASE"/>
    <property type="match status" value="1"/>
</dbReference>
<dbReference type="GO" id="GO:0004069">
    <property type="term" value="F:L-aspartate:2-oxoglutarate aminotransferase activity"/>
    <property type="evidence" value="ECO:0007669"/>
    <property type="project" value="InterPro"/>
</dbReference>
<reference evidence="7 8" key="2">
    <citation type="submission" date="2015-10" db="EMBL/GenBank/DDBJ databases">
        <title>Draft Genome Sequence of Prosthecomicrobium hirschii ATCC 27832.</title>
        <authorList>
            <person name="Daniel J."/>
            <person name="Givan S.A."/>
            <person name="Brun Y.V."/>
            <person name="Brown P.J."/>
        </authorList>
    </citation>
    <scope>NUCLEOTIDE SEQUENCE [LARGE SCALE GENOMIC DNA]</scope>
    <source>
        <strain evidence="7 8">16</strain>
    </source>
</reference>
<dbReference type="Pfam" id="PF21074">
    <property type="entry name" value="GDH_C"/>
    <property type="match status" value="1"/>
</dbReference>
<evidence type="ECO:0000259" key="6">
    <source>
        <dbReference type="Pfam" id="PF21077"/>
    </source>
</evidence>
<dbReference type="Pfam" id="PF05088">
    <property type="entry name" value="Bac_GDH_CD"/>
    <property type="match status" value="1"/>
</dbReference>
<dbReference type="PIRSF" id="PIRSF036761">
    <property type="entry name" value="GDH_Mll4104"/>
    <property type="match status" value="1"/>
</dbReference>
<dbReference type="STRING" id="665126.ABB55_13285"/>
<organism evidence="7 8">
    <name type="scientific">Prosthecodimorpha hirschii</name>
    <dbReference type="NCBI Taxonomy" id="665126"/>
    <lineage>
        <taxon>Bacteria</taxon>
        <taxon>Pseudomonadati</taxon>
        <taxon>Pseudomonadota</taxon>
        <taxon>Alphaproteobacteria</taxon>
        <taxon>Hyphomicrobiales</taxon>
        <taxon>Ancalomicrobiaceae</taxon>
        <taxon>Prosthecodimorpha</taxon>
    </lineage>
</organism>
<dbReference type="Pfam" id="PF21079">
    <property type="entry name" value="GDH_HM2"/>
    <property type="match status" value="1"/>
</dbReference>
<dbReference type="InterPro" id="IPR048381">
    <property type="entry name" value="GDH_C"/>
</dbReference>